<keyword evidence="2" id="KW-1185">Reference proteome</keyword>
<reference evidence="1 2" key="1">
    <citation type="submission" date="2016-10" db="EMBL/GenBank/DDBJ databases">
        <authorList>
            <person name="de Groot N.N."/>
        </authorList>
    </citation>
    <scope>NUCLEOTIDE SEQUENCE [LARGE SCALE GENOMIC DNA]</scope>
    <source>
        <strain evidence="1 2">DSM 2698</strain>
    </source>
</reference>
<evidence type="ECO:0008006" key="3">
    <source>
        <dbReference type="Google" id="ProtNLM"/>
    </source>
</evidence>
<accession>A0A1G5MDL5</accession>
<gene>
    <name evidence="1" type="ORF">SAMN03080610_00474</name>
</gene>
<organism evidence="1 2">
    <name type="scientific">Afifella marina DSM 2698</name>
    <dbReference type="NCBI Taxonomy" id="1120955"/>
    <lineage>
        <taxon>Bacteria</taxon>
        <taxon>Pseudomonadati</taxon>
        <taxon>Pseudomonadota</taxon>
        <taxon>Alphaproteobacteria</taxon>
        <taxon>Hyphomicrobiales</taxon>
        <taxon>Afifellaceae</taxon>
        <taxon>Afifella</taxon>
    </lineage>
</organism>
<sequence>MMSQAPQVFSAVTKPDYGGVMPNEILIDRRTLLAAFAAALALGSSRACAETLRMRDLYNKDLSFSDLAQKMENERIEVRGYMAPPLKAESRFFVLTKRPMAVCPFCETEAEWPDDILAVYTKRIIDVVPYNVPIIVEGRLKLGTFEDPETGFVSRVRTIESHYARD</sequence>
<dbReference type="EMBL" id="FMVW01000001">
    <property type="protein sequence ID" value="SCZ22974.1"/>
    <property type="molecule type" value="Genomic_DNA"/>
</dbReference>
<name>A0A1G5MDL5_AFIMA</name>
<proteinExistence type="predicted"/>
<dbReference type="STRING" id="1120955.SAMN03080610_00474"/>
<dbReference type="AlphaFoldDB" id="A0A1G5MDL5"/>
<evidence type="ECO:0000313" key="2">
    <source>
        <dbReference type="Proteomes" id="UP000199347"/>
    </source>
</evidence>
<protein>
    <recommendedName>
        <fullName evidence="3">DUF3299 domain-containing protein</fullName>
    </recommendedName>
</protein>
<evidence type="ECO:0000313" key="1">
    <source>
        <dbReference type="EMBL" id="SCZ22974.1"/>
    </source>
</evidence>
<dbReference type="Gene3D" id="2.40.50.870">
    <property type="entry name" value="Protein of unknown function (DUF3299)"/>
    <property type="match status" value="1"/>
</dbReference>
<dbReference type="Proteomes" id="UP000199347">
    <property type="component" value="Unassembled WGS sequence"/>
</dbReference>